<evidence type="ECO:0000256" key="4">
    <source>
        <dbReference type="ARBA" id="ARBA00022519"/>
    </source>
</evidence>
<feature type="binding site" evidence="10">
    <location>
        <position position="99"/>
    </location>
    <ligand>
        <name>Mg(2+)</name>
        <dbReference type="ChEBI" id="CHEBI:18420"/>
        <label>1</label>
        <note>catalytic</note>
    </ligand>
</feature>
<feature type="binding site" evidence="9">
    <location>
        <position position="97"/>
    </location>
    <ligand>
        <name>Mg(2+)</name>
        <dbReference type="ChEBI" id="CHEBI:18420"/>
        <label>1</label>
    </ligand>
</feature>
<dbReference type="GO" id="GO:0046854">
    <property type="term" value="P:phosphatidylinositol phosphate biosynthetic process"/>
    <property type="evidence" value="ECO:0007669"/>
    <property type="project" value="InterPro"/>
</dbReference>
<feature type="binding site" evidence="9">
    <location>
        <begin position="99"/>
        <end position="102"/>
    </location>
    <ligand>
        <name>substrate</name>
    </ligand>
</feature>
<feature type="binding site" evidence="10">
    <location>
        <position position="225"/>
    </location>
    <ligand>
        <name>Mg(2+)</name>
        <dbReference type="ChEBI" id="CHEBI:18420"/>
        <label>1</label>
        <note>catalytic</note>
    </ligand>
</feature>
<evidence type="ECO:0000256" key="3">
    <source>
        <dbReference type="ARBA" id="ARBA00022475"/>
    </source>
</evidence>
<evidence type="ECO:0000256" key="10">
    <source>
        <dbReference type="PIRSR" id="PIRSR600760-2"/>
    </source>
</evidence>
<evidence type="ECO:0000256" key="7">
    <source>
        <dbReference type="ARBA" id="ARBA00022842"/>
    </source>
</evidence>
<sequence>MNKLFDPAYYGALCNMVRRAAIAAGDETLNYFDESGVPETMIKADGSPVTLADHAAEEIIIKALADIDESVPVVAEESVAAGRIPDLAGVTRFWLVDPLDGTKGFISGSGEYCVNIALIENGVPALGVIYAPVVGELFAGYGAETALRYMVDDDQEKDIACRRAPRNGLTVMTTRHHGDVDRLNGYLESLKVEKLLKRSSALKFCAIAFGKADLYIRAGETSEWDSAAGHAILLAAGGNVVDQSGHPLTYGHADRGFRNPDFAAASDDVLPMLDGLFFTRAA</sequence>
<feature type="binding site" evidence="9">
    <location>
        <position position="76"/>
    </location>
    <ligand>
        <name>substrate</name>
    </ligand>
</feature>
<dbReference type="InterPro" id="IPR000760">
    <property type="entry name" value="Inositol_monophosphatase-like"/>
</dbReference>
<dbReference type="Pfam" id="PF00459">
    <property type="entry name" value="Inositol_P"/>
    <property type="match status" value="1"/>
</dbReference>
<name>G2KPZ3_MICAA</name>
<dbReference type="NCBIfam" id="TIGR01331">
    <property type="entry name" value="bisphos_cysQ"/>
    <property type="match status" value="1"/>
</dbReference>
<keyword evidence="6 9" id="KW-0378">Hydrolase</keyword>
<evidence type="ECO:0000256" key="5">
    <source>
        <dbReference type="ARBA" id="ARBA00022723"/>
    </source>
</evidence>
<gene>
    <name evidence="9" type="primary">cysQ</name>
    <name evidence="11" type="ordered locus">MICA_2053</name>
</gene>
<reference evidence="11 12" key="1">
    <citation type="journal article" date="2011" name="BMC Genomics">
        <title>Genomic insights into an obligate epibiotic bacterial predator: Micavibrio aeruginosavorus ARL-13.</title>
        <authorList>
            <person name="Wang Z."/>
            <person name="Kadouri D."/>
            <person name="Wu M."/>
        </authorList>
    </citation>
    <scope>NUCLEOTIDE SEQUENCE [LARGE SCALE GENOMIC DNA]</scope>
    <source>
        <strain evidence="11 12">ARL-13</strain>
    </source>
</reference>
<dbReference type="PANTHER" id="PTHR43200">
    <property type="entry name" value="PHOSPHATASE"/>
    <property type="match status" value="1"/>
</dbReference>
<dbReference type="RefSeq" id="WP_014103584.1">
    <property type="nucleotide sequence ID" value="NC_016026.1"/>
</dbReference>
<feature type="binding site" evidence="9">
    <location>
        <position position="99"/>
    </location>
    <ligand>
        <name>Mg(2+)</name>
        <dbReference type="ChEBI" id="CHEBI:18420"/>
        <label>1</label>
    </ligand>
</feature>
<dbReference type="EC" id="3.1.3.7" evidence="9"/>
<dbReference type="EMBL" id="CP002382">
    <property type="protein sequence ID" value="AEP10361.1"/>
    <property type="molecule type" value="Genomic_DNA"/>
</dbReference>
<feature type="binding site" evidence="9">
    <location>
        <position position="225"/>
    </location>
    <ligand>
        <name>substrate</name>
    </ligand>
</feature>
<dbReference type="PROSITE" id="PS00629">
    <property type="entry name" value="IMP_1"/>
    <property type="match status" value="1"/>
</dbReference>
<keyword evidence="8 9" id="KW-0472">Membrane</keyword>
<keyword evidence="12" id="KW-1185">Reference proteome</keyword>
<dbReference type="PRINTS" id="PR00377">
    <property type="entry name" value="IMPHPHTASES"/>
</dbReference>
<feature type="binding site" evidence="9">
    <location>
        <position position="225"/>
    </location>
    <ligand>
        <name>Mg(2+)</name>
        <dbReference type="ChEBI" id="CHEBI:18420"/>
        <label>2</label>
    </ligand>
</feature>
<feature type="binding site" evidence="9">
    <location>
        <position position="76"/>
    </location>
    <ligand>
        <name>Mg(2+)</name>
        <dbReference type="ChEBI" id="CHEBI:18420"/>
        <label>1</label>
    </ligand>
</feature>
<dbReference type="GO" id="GO:0006790">
    <property type="term" value="P:sulfur compound metabolic process"/>
    <property type="evidence" value="ECO:0007669"/>
    <property type="project" value="UniProtKB-UniRule"/>
</dbReference>
<dbReference type="AlphaFoldDB" id="G2KPZ3"/>
<dbReference type="InterPro" id="IPR051090">
    <property type="entry name" value="Inositol_monoP_superfamily"/>
</dbReference>
<proteinExistence type="inferred from homology"/>
<evidence type="ECO:0000256" key="6">
    <source>
        <dbReference type="ARBA" id="ARBA00022801"/>
    </source>
</evidence>
<evidence type="ECO:0000313" key="12">
    <source>
        <dbReference type="Proteomes" id="UP000009286"/>
    </source>
</evidence>
<dbReference type="HOGENOM" id="CLU_044118_3_0_5"/>
<dbReference type="InterPro" id="IPR006240">
    <property type="entry name" value="CysQ"/>
</dbReference>
<organism evidence="11 12">
    <name type="scientific">Micavibrio aeruginosavorus (strain ARL-13)</name>
    <dbReference type="NCBI Taxonomy" id="856793"/>
    <lineage>
        <taxon>Bacteria</taxon>
        <taxon>Pseudomonadati</taxon>
        <taxon>Bdellovibrionota</taxon>
        <taxon>Bdellovibrionia</taxon>
        <taxon>Bdellovibrionales</taxon>
        <taxon>Pseudobdellovibrionaceae</taxon>
        <taxon>Micavibrio</taxon>
    </lineage>
</organism>
<feature type="binding site" evidence="10">
    <location>
        <position position="97"/>
    </location>
    <ligand>
        <name>Mg(2+)</name>
        <dbReference type="ChEBI" id="CHEBI:18420"/>
        <label>1</label>
        <note>catalytic</note>
    </ligand>
</feature>
<keyword evidence="4 9" id="KW-0997">Cell inner membrane</keyword>
<protein>
    <recommendedName>
        <fullName evidence="9">3'(2'),5'-bisphosphate nucleotidase CysQ</fullName>
        <ecNumber evidence="9">3.1.3.7</ecNumber>
    </recommendedName>
    <alternativeName>
        <fullName evidence="9">3'(2'),5-bisphosphonucleoside 3'(2')-phosphohydrolase</fullName>
    </alternativeName>
    <alternativeName>
        <fullName evidence="9">3'-phosphoadenosine 5'-phosphate phosphatase</fullName>
        <shortName evidence="9">PAP phosphatase</shortName>
    </alternativeName>
</protein>
<comment type="catalytic activity">
    <reaction evidence="9">
        <text>adenosine 3',5'-bisphosphate + H2O = AMP + phosphate</text>
        <dbReference type="Rhea" id="RHEA:10040"/>
        <dbReference type="ChEBI" id="CHEBI:15377"/>
        <dbReference type="ChEBI" id="CHEBI:43474"/>
        <dbReference type="ChEBI" id="CHEBI:58343"/>
        <dbReference type="ChEBI" id="CHEBI:456215"/>
        <dbReference type="EC" id="3.1.3.7"/>
    </reaction>
</comment>
<dbReference type="HAMAP" id="MF_02095">
    <property type="entry name" value="CysQ"/>
    <property type="match status" value="1"/>
</dbReference>
<evidence type="ECO:0000256" key="1">
    <source>
        <dbReference type="ARBA" id="ARBA00001946"/>
    </source>
</evidence>
<dbReference type="GO" id="GO:0008441">
    <property type="term" value="F:3'(2'),5'-bisphosphate nucleotidase activity"/>
    <property type="evidence" value="ECO:0007669"/>
    <property type="project" value="UniProtKB-UniRule"/>
</dbReference>
<keyword evidence="7 9" id="KW-0460">Magnesium</keyword>
<dbReference type="OrthoDB" id="9785695at2"/>
<comment type="function">
    <text evidence="9">Converts adenosine-3',5'-bisphosphate (PAP) to AMP.</text>
</comment>
<dbReference type="InterPro" id="IPR020583">
    <property type="entry name" value="Inositol_monoP_metal-BS"/>
</dbReference>
<feature type="binding site" evidence="10">
    <location>
        <position position="100"/>
    </location>
    <ligand>
        <name>Mg(2+)</name>
        <dbReference type="ChEBI" id="CHEBI:18420"/>
        <label>1</label>
        <note>catalytic</note>
    </ligand>
</feature>
<keyword evidence="3 9" id="KW-1003">Cell membrane</keyword>
<feature type="binding site" evidence="10">
    <location>
        <position position="76"/>
    </location>
    <ligand>
        <name>Mg(2+)</name>
        <dbReference type="ChEBI" id="CHEBI:18420"/>
        <label>1</label>
        <note>catalytic</note>
    </ligand>
</feature>
<dbReference type="SUPFAM" id="SSF56655">
    <property type="entry name" value="Carbohydrate phosphatase"/>
    <property type="match status" value="1"/>
</dbReference>
<dbReference type="Gene3D" id="3.30.540.10">
    <property type="entry name" value="Fructose-1,6-Bisphosphatase, subunit A, domain 1"/>
    <property type="match status" value="1"/>
</dbReference>
<evidence type="ECO:0000256" key="2">
    <source>
        <dbReference type="ARBA" id="ARBA00005289"/>
    </source>
</evidence>
<dbReference type="PANTHER" id="PTHR43200:SF6">
    <property type="entry name" value="3'(2'),5'-BISPHOSPHATE NUCLEOTIDASE"/>
    <property type="match status" value="1"/>
</dbReference>
<evidence type="ECO:0000256" key="9">
    <source>
        <dbReference type="HAMAP-Rule" id="MF_02095"/>
    </source>
</evidence>
<comment type="similarity">
    <text evidence="2 9">Belongs to the inositol monophosphatase superfamily. CysQ family.</text>
</comment>
<dbReference type="KEGG" id="mai:MICA_2053"/>
<dbReference type="GO" id="GO:0005886">
    <property type="term" value="C:plasma membrane"/>
    <property type="evidence" value="ECO:0007669"/>
    <property type="project" value="UniProtKB-SubCell"/>
</dbReference>
<dbReference type="InterPro" id="IPR020550">
    <property type="entry name" value="Inositol_monophosphatase_CS"/>
</dbReference>
<feature type="binding site" evidence="9">
    <location>
        <position position="100"/>
    </location>
    <ligand>
        <name>Mg(2+)</name>
        <dbReference type="ChEBI" id="CHEBI:18420"/>
        <label>2</label>
    </ligand>
</feature>
<dbReference type="Gene3D" id="3.40.190.80">
    <property type="match status" value="1"/>
</dbReference>
<comment type="subcellular location">
    <subcellularLocation>
        <location evidence="9">Cell inner membrane</location>
        <topology evidence="9">Peripheral membrane protein</topology>
        <orientation evidence="9">Cytoplasmic side</orientation>
    </subcellularLocation>
</comment>
<dbReference type="CDD" id="cd01638">
    <property type="entry name" value="CysQ"/>
    <property type="match status" value="1"/>
</dbReference>
<dbReference type="Proteomes" id="UP000009286">
    <property type="component" value="Chromosome"/>
</dbReference>
<comment type="cofactor">
    <cofactor evidence="1 9 10">
        <name>Mg(2+)</name>
        <dbReference type="ChEBI" id="CHEBI:18420"/>
    </cofactor>
</comment>
<dbReference type="eggNOG" id="COG1218">
    <property type="taxonomic scope" value="Bacteria"/>
</dbReference>
<dbReference type="GO" id="GO:0000287">
    <property type="term" value="F:magnesium ion binding"/>
    <property type="evidence" value="ECO:0007669"/>
    <property type="project" value="UniProtKB-UniRule"/>
</dbReference>
<dbReference type="PROSITE" id="PS00630">
    <property type="entry name" value="IMP_2"/>
    <property type="match status" value="1"/>
</dbReference>
<accession>G2KPZ3</accession>
<keyword evidence="5 9" id="KW-0479">Metal-binding</keyword>
<evidence type="ECO:0000256" key="8">
    <source>
        <dbReference type="ARBA" id="ARBA00023136"/>
    </source>
</evidence>
<dbReference type="STRING" id="856793.MICA_2053"/>
<feature type="binding site" evidence="9">
    <location>
        <position position="97"/>
    </location>
    <ligand>
        <name>Mg(2+)</name>
        <dbReference type="ChEBI" id="CHEBI:18420"/>
        <label>2</label>
    </ligand>
</feature>
<evidence type="ECO:0000313" key="11">
    <source>
        <dbReference type="EMBL" id="AEP10361.1"/>
    </source>
</evidence>